<evidence type="ECO:0000313" key="3">
    <source>
        <dbReference type="Proteomes" id="UP001221413"/>
    </source>
</evidence>
<dbReference type="InterPro" id="IPR001810">
    <property type="entry name" value="F-box_dom"/>
</dbReference>
<reference evidence="2" key="1">
    <citation type="submission" date="2023-01" db="EMBL/GenBank/DDBJ databases">
        <title>The chitinases involved in constricting ring structure development in the nematode-trapping fungus Drechslerella dactyloides.</title>
        <authorList>
            <person name="Wang R."/>
            <person name="Zhang L."/>
            <person name="Tang P."/>
            <person name="Li S."/>
            <person name="Liang L."/>
        </authorList>
    </citation>
    <scope>NUCLEOTIDE SEQUENCE</scope>
    <source>
        <strain evidence="2">YMF1.00031</strain>
    </source>
</reference>
<dbReference type="SUPFAM" id="SSF52047">
    <property type="entry name" value="RNI-like"/>
    <property type="match status" value="1"/>
</dbReference>
<evidence type="ECO:0000313" key="2">
    <source>
        <dbReference type="EMBL" id="KAJ6259302.1"/>
    </source>
</evidence>
<organism evidence="2 3">
    <name type="scientific">Drechslerella dactyloides</name>
    <name type="common">Nematode-trapping fungus</name>
    <name type="synonym">Arthrobotrys dactyloides</name>
    <dbReference type="NCBI Taxonomy" id="74499"/>
    <lineage>
        <taxon>Eukaryota</taxon>
        <taxon>Fungi</taxon>
        <taxon>Dikarya</taxon>
        <taxon>Ascomycota</taxon>
        <taxon>Pezizomycotina</taxon>
        <taxon>Orbiliomycetes</taxon>
        <taxon>Orbiliales</taxon>
        <taxon>Orbiliaceae</taxon>
        <taxon>Drechslerella</taxon>
    </lineage>
</organism>
<gene>
    <name evidence="2" type="ORF">Dda_6202</name>
</gene>
<protein>
    <recommendedName>
        <fullName evidence="1">F-box domain-containing protein</fullName>
    </recommendedName>
</protein>
<comment type="caution">
    <text evidence="2">The sequence shown here is derived from an EMBL/GenBank/DDBJ whole genome shotgun (WGS) entry which is preliminary data.</text>
</comment>
<dbReference type="Proteomes" id="UP001221413">
    <property type="component" value="Unassembled WGS sequence"/>
</dbReference>
<accession>A0AAD6IZM4</accession>
<sequence>MSRICSFPPELIDLITDSLSEEDILALRQTCKALSLLAHDAYLKAVYQCWSAYLMPSSLTSLVNIVRHRSRVNRYMHHLKIHPTLPRITCRNFGDQVIDGKARVMNHYDFILDEDRDLRHLKLKMMADTQDNQVDIGTYNCLSTHLQMAFASLQTLKTAELVTSQFIMSRVEFNQCYPSARATMAEWPTTRDMLTRLLMQLPKGGLPPNYWSPFIRSADVTNLSSTLQTLIISGAMGIPPQWLSDSADKKLGDNDSLFPALKTLNMGLAHMYDRQNCQVADLATSNHLTTFFKIIAHNLETLEVRFPAYRAGPLSRQASRSPLSPNIPRSASAFPAITTLPHLKSLHIQDARLDIEHVLATLDSCPSLETFKLLHSRLPDTEISCFRLLKHIRAANPPTIKNLRLFFNKGANGVPSLAITGTTPWASTMEPSSLDCMVMTPLCTPCTGIWTTSTIPATHISYRNLASELDQTDCPRAFWMSMSNGKWTRDSHVGVHETLSRYLFWNNRRDISGNVQCAKICGSCSGCYEQPWDHSRITL</sequence>
<dbReference type="Gene3D" id="3.80.10.10">
    <property type="entry name" value="Ribonuclease Inhibitor"/>
    <property type="match status" value="1"/>
</dbReference>
<name>A0AAD6IZM4_DREDA</name>
<dbReference type="PROSITE" id="PS50181">
    <property type="entry name" value="FBOX"/>
    <property type="match status" value="1"/>
</dbReference>
<dbReference type="InterPro" id="IPR032675">
    <property type="entry name" value="LRR_dom_sf"/>
</dbReference>
<evidence type="ECO:0000259" key="1">
    <source>
        <dbReference type="PROSITE" id="PS50181"/>
    </source>
</evidence>
<proteinExistence type="predicted"/>
<feature type="domain" description="F-box" evidence="1">
    <location>
        <begin position="1"/>
        <end position="46"/>
    </location>
</feature>
<dbReference type="AlphaFoldDB" id="A0AAD6IZM4"/>
<dbReference type="EMBL" id="JAQGDS010000007">
    <property type="protein sequence ID" value="KAJ6259302.1"/>
    <property type="molecule type" value="Genomic_DNA"/>
</dbReference>
<keyword evidence="3" id="KW-1185">Reference proteome</keyword>